<dbReference type="Proteomes" id="UP001165302">
    <property type="component" value="Unassembled WGS sequence"/>
</dbReference>
<dbReference type="EMBL" id="JADEYP010000020">
    <property type="protein sequence ID" value="MCA5005717.1"/>
    <property type="molecule type" value="Genomic_DNA"/>
</dbReference>
<comment type="caution">
    <text evidence="1">The sequence shown here is derived from an EMBL/GenBank/DDBJ whole genome shotgun (WGS) entry which is preliminary data.</text>
</comment>
<name>A0ABS7Z807_9SPHI</name>
<gene>
    <name evidence="1" type="ORF">IPZ78_11190</name>
</gene>
<protein>
    <submittedName>
        <fullName evidence="1">Uncharacterized protein</fullName>
    </submittedName>
</protein>
<sequence>MKSIFKYMILAVFTLGVVGCDKNDPITELGSTNGEFSAQLSVSYNNTRPAIGDSLIVTASTWQRDDKFDKIVFYETIYESFGVEIKLKHGTSINTKDIEQDNNKYSTLIMSDTIKSRGEWGKVLAQDLDKYWVTVTNNYVIRLPYTIQRLDGKYPSDNSLITKMTTSEFAILKSLLAYNITKEDYLALFPGSPSSHFTTAGSLTNVGMDNLRSQLTSQKLLEITNAVVKKGAYTVALVVDVITPTGAVTSSTPRIFENTI</sequence>
<keyword evidence="2" id="KW-1185">Reference proteome</keyword>
<organism evidence="1 2">
    <name type="scientific">Sphingobacterium bovistauri</name>
    <dbReference type="NCBI Taxonomy" id="2781959"/>
    <lineage>
        <taxon>Bacteria</taxon>
        <taxon>Pseudomonadati</taxon>
        <taxon>Bacteroidota</taxon>
        <taxon>Sphingobacteriia</taxon>
        <taxon>Sphingobacteriales</taxon>
        <taxon>Sphingobacteriaceae</taxon>
        <taxon>Sphingobacterium</taxon>
    </lineage>
</organism>
<evidence type="ECO:0000313" key="2">
    <source>
        <dbReference type="Proteomes" id="UP001165302"/>
    </source>
</evidence>
<accession>A0ABS7Z807</accession>
<proteinExistence type="predicted"/>
<dbReference type="RefSeq" id="WP_225553718.1">
    <property type="nucleotide sequence ID" value="NZ_JADEYP010000020.1"/>
</dbReference>
<dbReference type="PROSITE" id="PS51257">
    <property type="entry name" value="PROKAR_LIPOPROTEIN"/>
    <property type="match status" value="1"/>
</dbReference>
<evidence type="ECO:0000313" key="1">
    <source>
        <dbReference type="EMBL" id="MCA5005717.1"/>
    </source>
</evidence>
<reference evidence="1" key="1">
    <citation type="submission" date="2020-10" db="EMBL/GenBank/DDBJ databases">
        <authorList>
            <person name="Lu T."/>
            <person name="Wang Q."/>
            <person name="Han X."/>
        </authorList>
    </citation>
    <scope>NUCLEOTIDE SEQUENCE</scope>
    <source>
        <strain evidence="1">WQ 366</strain>
    </source>
</reference>